<evidence type="ECO:0000256" key="3">
    <source>
        <dbReference type="ARBA" id="ARBA00023163"/>
    </source>
</evidence>
<dbReference type="InterPro" id="IPR000595">
    <property type="entry name" value="cNMP-bd_dom"/>
</dbReference>
<sequence length="221" mass="25851">MHTMYKKLLQLPLFQGLNQADITEIIEKVKLHFQTIPANTPIIEQEENCTKLFFLLEGSLTKVTNSKDQVFRIEQSVSAPCLLEPQSLFGLAPTYQASYSTISECDIMTIEKSYVLSELMNYPIFELNYLNILSRNTHSLYNLIWENKYTNELSDRFKYFIKSHVDNVDQPITLYITMEDLAFQLNDTRLNVSKMLNELKDRNMISLKRKIIHIPSFHTLK</sequence>
<feature type="domain" description="Cyclic nucleotide-binding" evidence="4">
    <location>
        <begin position="13"/>
        <end position="112"/>
    </location>
</feature>
<dbReference type="EMBL" id="CM001167">
    <property type="protein sequence ID" value="EGJ71235.1"/>
    <property type="molecule type" value="Genomic_DNA"/>
</dbReference>
<dbReference type="GO" id="GO:0006355">
    <property type="term" value="P:regulation of DNA-templated transcription"/>
    <property type="evidence" value="ECO:0007669"/>
    <property type="project" value="InterPro"/>
</dbReference>
<dbReference type="GO" id="GO:0003677">
    <property type="term" value="F:DNA binding"/>
    <property type="evidence" value="ECO:0007669"/>
    <property type="project" value="UniProtKB-KW"/>
</dbReference>
<dbReference type="InterPro" id="IPR018490">
    <property type="entry name" value="cNMP-bd_dom_sf"/>
</dbReference>
<protein>
    <submittedName>
        <fullName evidence="5">Putative transcriptional regulator, Crp/Fnr family</fullName>
    </submittedName>
</protein>
<evidence type="ECO:0000256" key="1">
    <source>
        <dbReference type="ARBA" id="ARBA00023015"/>
    </source>
</evidence>
<keyword evidence="3" id="KW-0804">Transcription</keyword>
<dbReference type="eggNOG" id="COG0664">
    <property type="taxonomic scope" value="Bacteria"/>
</dbReference>
<name>F3ZTK4_9BACE</name>
<dbReference type="Pfam" id="PF13545">
    <property type="entry name" value="HTH_Crp_2"/>
    <property type="match status" value="1"/>
</dbReference>
<accession>F3ZTK4</accession>
<keyword evidence="2" id="KW-0238">DNA-binding</keyword>
<dbReference type="InterPro" id="IPR036390">
    <property type="entry name" value="WH_DNA-bd_sf"/>
</dbReference>
<dbReference type="Proteomes" id="UP000018439">
    <property type="component" value="Chromosome"/>
</dbReference>
<dbReference type="InterPro" id="IPR012318">
    <property type="entry name" value="HTH_CRP"/>
</dbReference>
<dbReference type="STRING" id="679937.Bcop_1028"/>
<dbReference type="CDD" id="cd00038">
    <property type="entry name" value="CAP_ED"/>
    <property type="match status" value="1"/>
</dbReference>
<gene>
    <name evidence="5" type="ORF">Bcop_1028</name>
</gene>
<dbReference type="InterPro" id="IPR014710">
    <property type="entry name" value="RmlC-like_jellyroll"/>
</dbReference>
<dbReference type="Gene3D" id="2.60.120.10">
    <property type="entry name" value="Jelly Rolls"/>
    <property type="match status" value="1"/>
</dbReference>
<dbReference type="PROSITE" id="PS50042">
    <property type="entry name" value="CNMP_BINDING_3"/>
    <property type="match status" value="1"/>
</dbReference>
<dbReference type="SUPFAM" id="SSF51206">
    <property type="entry name" value="cAMP-binding domain-like"/>
    <property type="match status" value="1"/>
</dbReference>
<proteinExistence type="predicted"/>
<organism evidence="5 6">
    <name type="scientific">Bacteroides coprosuis DSM 18011</name>
    <dbReference type="NCBI Taxonomy" id="679937"/>
    <lineage>
        <taxon>Bacteria</taxon>
        <taxon>Pseudomonadati</taxon>
        <taxon>Bacteroidota</taxon>
        <taxon>Bacteroidia</taxon>
        <taxon>Bacteroidales</taxon>
        <taxon>Bacteroidaceae</taxon>
        <taxon>Bacteroides</taxon>
    </lineage>
</organism>
<evidence type="ECO:0000256" key="2">
    <source>
        <dbReference type="ARBA" id="ARBA00023125"/>
    </source>
</evidence>
<dbReference type="SUPFAM" id="SSF46785">
    <property type="entry name" value="Winged helix' DNA-binding domain"/>
    <property type="match status" value="1"/>
</dbReference>
<evidence type="ECO:0000313" key="6">
    <source>
        <dbReference type="Proteomes" id="UP000018439"/>
    </source>
</evidence>
<dbReference type="OrthoDB" id="9798601at2"/>
<keyword evidence="1" id="KW-0805">Transcription regulation</keyword>
<dbReference type="HOGENOM" id="CLU_075053_4_1_10"/>
<keyword evidence="6" id="KW-1185">Reference proteome</keyword>
<dbReference type="AlphaFoldDB" id="F3ZTK4"/>
<evidence type="ECO:0000259" key="4">
    <source>
        <dbReference type="PROSITE" id="PS50042"/>
    </source>
</evidence>
<reference evidence="5 6" key="1">
    <citation type="journal article" date="2011" name="Stand. Genomic Sci.">
        <title>Non-contiguous finished genome sequence of Bacteroides coprosuis type strain (PC139).</title>
        <authorList>
            <person name="Land M."/>
            <person name="Held B."/>
            <person name="Gronow S."/>
            <person name="Abt B."/>
            <person name="Lucas S."/>
            <person name="Del Rio T.G."/>
            <person name="Nolan M."/>
            <person name="Tice H."/>
            <person name="Cheng J.F."/>
            <person name="Pitluck S."/>
            <person name="Liolios K."/>
            <person name="Pagani I."/>
            <person name="Ivanova N."/>
            <person name="Mavromatis K."/>
            <person name="Mikhailova N."/>
            <person name="Pati A."/>
            <person name="Tapia R."/>
            <person name="Han C."/>
            <person name="Goodwin L."/>
            <person name="Chen A."/>
            <person name="Palaniappan K."/>
            <person name="Hauser L."/>
            <person name="Brambilla E.M."/>
            <person name="Rohde M."/>
            <person name="Goker M."/>
            <person name="Detter J.C."/>
            <person name="Woyke T."/>
            <person name="Bristow J."/>
            <person name="Eisen J.A."/>
            <person name="Markowitz V."/>
            <person name="Hugenholtz P."/>
            <person name="Kyrpides N.C."/>
            <person name="Klenk H.P."/>
            <person name="Lapidus A."/>
        </authorList>
    </citation>
    <scope>NUCLEOTIDE SEQUENCE</scope>
    <source>
        <strain evidence="5 6">DSM 18011</strain>
    </source>
</reference>
<evidence type="ECO:0000313" key="5">
    <source>
        <dbReference type="EMBL" id="EGJ71235.1"/>
    </source>
</evidence>